<proteinExistence type="predicted"/>
<feature type="compositionally biased region" description="Polar residues" evidence="1">
    <location>
        <begin position="349"/>
        <end position="358"/>
    </location>
</feature>
<dbReference type="Proteomes" id="UP001456524">
    <property type="component" value="Unassembled WGS sequence"/>
</dbReference>
<feature type="region of interest" description="Disordered" evidence="1">
    <location>
        <begin position="329"/>
        <end position="358"/>
    </location>
</feature>
<name>A0ABR1XGF4_9PEZI</name>
<evidence type="ECO:0000313" key="3">
    <source>
        <dbReference type="Proteomes" id="UP001456524"/>
    </source>
</evidence>
<feature type="compositionally biased region" description="Acidic residues" evidence="1">
    <location>
        <begin position="118"/>
        <end position="137"/>
    </location>
</feature>
<reference evidence="2 3" key="1">
    <citation type="journal article" date="2022" name="G3 (Bethesda)">
        <title>Enemy or ally: a genomic approach to elucidate the lifestyle of Phyllosticta citrichinaensis.</title>
        <authorList>
            <person name="Buijs V.A."/>
            <person name="Groenewald J.Z."/>
            <person name="Haridas S."/>
            <person name="LaButti K.M."/>
            <person name="Lipzen A."/>
            <person name="Martin F.M."/>
            <person name="Barry K."/>
            <person name="Grigoriev I.V."/>
            <person name="Crous P.W."/>
            <person name="Seidl M.F."/>
        </authorList>
    </citation>
    <scope>NUCLEOTIDE SEQUENCE [LARGE SCALE GENOMIC DNA]</scope>
    <source>
        <strain evidence="2 3">CBS 129764</strain>
    </source>
</reference>
<evidence type="ECO:0000256" key="1">
    <source>
        <dbReference type="SAM" id="MobiDB-lite"/>
    </source>
</evidence>
<accession>A0ABR1XGF4</accession>
<dbReference type="EMBL" id="JBBWUH010000012">
    <property type="protein sequence ID" value="KAK8153672.1"/>
    <property type="molecule type" value="Genomic_DNA"/>
</dbReference>
<organism evidence="2 3">
    <name type="scientific">Phyllosticta citrichinensis</name>
    <dbReference type="NCBI Taxonomy" id="1130410"/>
    <lineage>
        <taxon>Eukaryota</taxon>
        <taxon>Fungi</taxon>
        <taxon>Dikarya</taxon>
        <taxon>Ascomycota</taxon>
        <taxon>Pezizomycotina</taxon>
        <taxon>Dothideomycetes</taxon>
        <taxon>Dothideomycetes incertae sedis</taxon>
        <taxon>Botryosphaeriales</taxon>
        <taxon>Phyllostictaceae</taxon>
        <taxon>Phyllosticta</taxon>
    </lineage>
</organism>
<evidence type="ECO:0000313" key="2">
    <source>
        <dbReference type="EMBL" id="KAK8153672.1"/>
    </source>
</evidence>
<sequence length="494" mass="52600">MCRLFPKSWKWETWLSSPQHNHPFRCNPEHVQSSTAEFEEPGTFEVREALQLHQGRRRGYHHVSGHINLIPGAADQVPQLIVNTTVWSSWPQTLDRRIATKTTDTALRLQLVSSGPPGEDDGDEDGDDDDDDDDDDEQECTFIRLNIAVAPNTTLSTLSIRSTHLSLSFYPDLAPAHLLVTNTTSIRLSRGAVAARAASSVPPARNTSIELASGAIAGVFPLVDLLCLSTQSGAVRASVVPYASSPLNRSSSSSSIPPAVLDASTQAGDLHVTFSAADGGAVPPRTYVTRARTASGALGGRFLLGQQTRLQSAVGALKAEILPVYSPRAVEGAGEDEEEEEEEEDYAHTLSTSTNAGSSQIRVLSPVAVSHPSSSPPPAHPPLTITTTHTSRTGFLRAVYPPAWRGAVCAVARIGHVKLGGEGVRVTRRERLGWVGSRVCGVKGDGVGGGAEEDGVDVQLSVQTGDVEFWVSSDGEGNEQGREWGDDGGEDAEL</sequence>
<feature type="region of interest" description="Disordered" evidence="1">
    <location>
        <begin position="111"/>
        <end position="137"/>
    </location>
</feature>
<comment type="caution">
    <text evidence="2">The sequence shown here is derived from an EMBL/GenBank/DDBJ whole genome shotgun (WGS) entry which is preliminary data.</text>
</comment>
<keyword evidence="3" id="KW-1185">Reference proteome</keyword>
<feature type="compositionally biased region" description="Acidic residues" evidence="1">
    <location>
        <begin position="333"/>
        <end position="345"/>
    </location>
</feature>
<feature type="region of interest" description="Disordered" evidence="1">
    <location>
        <begin position="471"/>
        <end position="494"/>
    </location>
</feature>
<gene>
    <name evidence="2" type="ORF">IWX90DRAFT_74681</name>
</gene>
<protein>
    <submittedName>
        <fullName evidence="2">Uncharacterized protein</fullName>
    </submittedName>
</protein>